<dbReference type="AlphaFoldDB" id="A0A518B2M7"/>
<dbReference type="KEGG" id="knv:Pan216_20820"/>
<proteinExistence type="predicted"/>
<name>A0A518B2M7_9BACT</name>
<sequence>MPRRFIYQQSSDPIYADNELGGDSLRLYLSGAASDGASQADPDAALGNYRSSSEADRVGVIQTKAISGISVEQSSRRNGSEGATGQIAVVDANRVRYAAPGSTTSGDPVSIPSGETRVVADGDDPSKWLRITRTSSASLSGSALIEFSQQFNNLFAMGDAANAETTSGGDRYRAVIVRGVAMQTATSTKVWLGTLGDSSTSSGGALGGSGAGSVTGPAYAFESWPQKGWCRIENSGGTLREIIYYSSRTANVLTVPADGRGRLGTSAAAGATSDLVHSVPGIRVAWEAADPIVGGSVQTIADEETAPTGLTWSTGISSSTGLDVGTIQTHELGAIWIHRELPVGTGGFPKHINDLQMSFAIEGITYTETLDGIFRAAVDALARYELHVGEDAATDLTADPDETFSSLPHTTTLELDPGHVYYVVTNRRNAYDMASQVGQTETITIDSGGDSQTNAPSAPTVQSFGPGLSGAFSLQAIYYGAADTSPADTWLIYFTSDGSDPDPGNDTPTEVAMNLADGAAYLDWSSSTFAGGTTGKVIVRAQRSSDSVESANTTIYTSTNDAIGFGAQSGGIFYRRVAEQT</sequence>
<reference evidence="1 2" key="1">
    <citation type="submission" date="2019-02" db="EMBL/GenBank/DDBJ databases">
        <title>Deep-cultivation of Planctomycetes and their phenomic and genomic characterization uncovers novel biology.</title>
        <authorList>
            <person name="Wiegand S."/>
            <person name="Jogler M."/>
            <person name="Boedeker C."/>
            <person name="Pinto D."/>
            <person name="Vollmers J."/>
            <person name="Rivas-Marin E."/>
            <person name="Kohn T."/>
            <person name="Peeters S.H."/>
            <person name="Heuer A."/>
            <person name="Rast P."/>
            <person name="Oberbeckmann S."/>
            <person name="Bunk B."/>
            <person name="Jeske O."/>
            <person name="Meyerdierks A."/>
            <person name="Storesund J.E."/>
            <person name="Kallscheuer N."/>
            <person name="Luecker S."/>
            <person name="Lage O.M."/>
            <person name="Pohl T."/>
            <person name="Merkel B.J."/>
            <person name="Hornburger P."/>
            <person name="Mueller R.-W."/>
            <person name="Bruemmer F."/>
            <person name="Labrenz M."/>
            <person name="Spormann A.M."/>
            <person name="Op den Camp H."/>
            <person name="Overmann J."/>
            <person name="Amann R."/>
            <person name="Jetten M.S.M."/>
            <person name="Mascher T."/>
            <person name="Medema M.H."/>
            <person name="Devos D.P."/>
            <person name="Kaster A.-K."/>
            <person name="Ovreas L."/>
            <person name="Rohde M."/>
            <person name="Galperin M.Y."/>
            <person name="Jogler C."/>
        </authorList>
    </citation>
    <scope>NUCLEOTIDE SEQUENCE [LARGE SCALE GENOMIC DNA]</scope>
    <source>
        <strain evidence="1 2">Pan216</strain>
    </source>
</reference>
<dbReference type="Proteomes" id="UP000317093">
    <property type="component" value="Chromosome"/>
</dbReference>
<evidence type="ECO:0000313" key="1">
    <source>
        <dbReference type="EMBL" id="QDU61228.1"/>
    </source>
</evidence>
<dbReference type="EMBL" id="CP036279">
    <property type="protein sequence ID" value="QDU61228.1"/>
    <property type="molecule type" value="Genomic_DNA"/>
</dbReference>
<accession>A0A518B2M7</accession>
<protein>
    <submittedName>
        <fullName evidence="1">Uncharacterized protein</fullName>
    </submittedName>
</protein>
<gene>
    <name evidence="1" type="ORF">Pan216_20820</name>
</gene>
<organism evidence="1 2">
    <name type="scientific">Kolteria novifilia</name>
    <dbReference type="NCBI Taxonomy" id="2527975"/>
    <lineage>
        <taxon>Bacteria</taxon>
        <taxon>Pseudomonadati</taxon>
        <taxon>Planctomycetota</taxon>
        <taxon>Planctomycetia</taxon>
        <taxon>Kolteriales</taxon>
        <taxon>Kolteriaceae</taxon>
        <taxon>Kolteria</taxon>
    </lineage>
</organism>
<evidence type="ECO:0000313" key="2">
    <source>
        <dbReference type="Proteomes" id="UP000317093"/>
    </source>
</evidence>
<keyword evidence="2" id="KW-1185">Reference proteome</keyword>